<evidence type="ECO:0000313" key="2">
    <source>
        <dbReference type="Proteomes" id="UP001625389"/>
    </source>
</evidence>
<proteinExistence type="predicted"/>
<protein>
    <submittedName>
        <fullName evidence="1">Uncharacterized protein</fullName>
    </submittedName>
</protein>
<keyword evidence="2" id="KW-1185">Reference proteome</keyword>
<gene>
    <name evidence="1" type="ORF">ACEN34_00595</name>
</gene>
<reference evidence="1 2" key="1">
    <citation type="submission" date="2024-08" db="EMBL/GenBank/DDBJ databases">
        <authorList>
            <person name="Arias E."/>
        </authorList>
    </citation>
    <scope>NUCLEOTIDE SEQUENCE [LARGE SCALE GENOMIC DNA]</scope>
    <source>
        <strain evidence="1 2">FAM 25317</strain>
    </source>
</reference>
<evidence type="ECO:0000313" key="1">
    <source>
        <dbReference type="EMBL" id="MFL2028119.1"/>
    </source>
</evidence>
<dbReference type="Proteomes" id="UP001625389">
    <property type="component" value="Unassembled WGS sequence"/>
</dbReference>
<name>A0ABW8U8B0_9LACO</name>
<dbReference type="RefSeq" id="WP_407136684.1">
    <property type="nucleotide sequence ID" value="NZ_JBGQPK010000001.1"/>
</dbReference>
<organism evidence="1 2">
    <name type="scientific">Loigolactobacillus zhaoyuanensis</name>
    <dbReference type="NCBI Taxonomy" id="2486017"/>
    <lineage>
        <taxon>Bacteria</taxon>
        <taxon>Bacillati</taxon>
        <taxon>Bacillota</taxon>
        <taxon>Bacilli</taxon>
        <taxon>Lactobacillales</taxon>
        <taxon>Lactobacillaceae</taxon>
        <taxon>Loigolactobacillus</taxon>
    </lineage>
</organism>
<dbReference type="EMBL" id="JBGQPK010000001">
    <property type="protein sequence ID" value="MFL2028119.1"/>
    <property type="molecule type" value="Genomic_DNA"/>
</dbReference>
<comment type="caution">
    <text evidence="1">The sequence shown here is derived from an EMBL/GenBank/DDBJ whole genome shotgun (WGS) entry which is preliminary data.</text>
</comment>
<sequence>MNFDEYMKQSDGMVEVYQKNGEVQAAVEGAPMVVANLLAQAAVQEMTAIGDADSAKAFAHLVINAIQIGVANGTKS</sequence>
<accession>A0ABW8U8B0</accession>